<dbReference type="AlphaFoldDB" id="A0A5Q4ZFM7"/>
<gene>
    <name evidence="2" type="ORF">PDMSB3_1974</name>
</gene>
<evidence type="ECO:0000256" key="1">
    <source>
        <dbReference type="SAM" id="Phobius"/>
    </source>
</evidence>
<evidence type="ECO:0000313" key="3">
    <source>
        <dbReference type="Proteomes" id="UP000325811"/>
    </source>
</evidence>
<dbReference type="KEGG" id="pdio:PDMSB3_1974"/>
<keyword evidence="3" id="KW-1185">Reference proteome</keyword>
<name>A0A5Q4ZFM7_9BURK</name>
<keyword evidence="1" id="KW-1133">Transmembrane helix</keyword>
<evidence type="ECO:0000313" key="2">
    <source>
        <dbReference type="EMBL" id="VVD28430.1"/>
    </source>
</evidence>
<keyword evidence="1" id="KW-0812">Transmembrane</keyword>
<reference evidence="2 3" key="1">
    <citation type="submission" date="2019-08" db="EMBL/GenBank/DDBJ databases">
        <authorList>
            <person name="Herpell B J."/>
        </authorList>
    </citation>
    <scope>NUCLEOTIDE SEQUENCE [LARGE SCALE GENOMIC DNA]</scope>
    <source>
        <strain evidence="3">Msb3</strain>
    </source>
</reference>
<dbReference type="EMBL" id="LR699553">
    <property type="protein sequence ID" value="VVD28430.1"/>
    <property type="molecule type" value="Genomic_DNA"/>
</dbReference>
<feature type="transmembrane region" description="Helical" evidence="1">
    <location>
        <begin position="12"/>
        <end position="31"/>
    </location>
</feature>
<sequence length="41" mass="4610">MPFDLPADWFSWSFGGGLSFIFLWLISVPQARGHIDDIAAK</sequence>
<accession>A0A5Q4ZFM7</accession>
<protein>
    <submittedName>
        <fullName evidence="2">Uncharacterized protein</fullName>
    </submittedName>
</protein>
<keyword evidence="1" id="KW-0472">Membrane</keyword>
<dbReference type="Proteomes" id="UP000325811">
    <property type="component" value="Chromosome I"/>
</dbReference>
<organism evidence="2 3">
    <name type="scientific">Paraburkholderia dioscoreae</name>
    <dbReference type="NCBI Taxonomy" id="2604047"/>
    <lineage>
        <taxon>Bacteria</taxon>
        <taxon>Pseudomonadati</taxon>
        <taxon>Pseudomonadota</taxon>
        <taxon>Betaproteobacteria</taxon>
        <taxon>Burkholderiales</taxon>
        <taxon>Burkholderiaceae</taxon>
        <taxon>Paraburkholderia</taxon>
    </lineage>
</organism>
<dbReference type="RefSeq" id="WP_007182033.1">
    <property type="nucleotide sequence ID" value="NZ_LR699553.1"/>
</dbReference>
<proteinExistence type="predicted"/>